<dbReference type="RefSeq" id="WP_216966836.1">
    <property type="nucleotide sequence ID" value="NZ_JAHOPB010000004.1"/>
</dbReference>
<comment type="similarity">
    <text evidence="1">Belongs to the UPF0065 (bug) family.</text>
</comment>
<accession>A0ABS6IT75</accession>
<dbReference type="Pfam" id="PF03401">
    <property type="entry name" value="TctC"/>
    <property type="match status" value="1"/>
</dbReference>
<evidence type="ECO:0000256" key="1">
    <source>
        <dbReference type="ARBA" id="ARBA00006987"/>
    </source>
</evidence>
<gene>
    <name evidence="3" type="ORF">KQ910_25925</name>
</gene>
<protein>
    <submittedName>
        <fullName evidence="3">Tripartite tricarboxylate transporter substrate binding protein</fullName>
    </submittedName>
</protein>
<evidence type="ECO:0000256" key="2">
    <source>
        <dbReference type="SAM" id="SignalP"/>
    </source>
</evidence>
<reference evidence="3 4" key="1">
    <citation type="submission" date="2021-06" db="EMBL/GenBank/DDBJ databases">
        <authorList>
            <person name="Lee D.H."/>
        </authorList>
    </citation>
    <scope>NUCLEOTIDE SEQUENCE [LARGE SCALE GENOMIC DNA]</scope>
    <source>
        <strain evidence="3 4">MMS21-HV4-11</strain>
    </source>
</reference>
<organism evidence="3 4">
    <name type="scientific">Reyranella humidisoli</name>
    <dbReference type="NCBI Taxonomy" id="2849149"/>
    <lineage>
        <taxon>Bacteria</taxon>
        <taxon>Pseudomonadati</taxon>
        <taxon>Pseudomonadota</taxon>
        <taxon>Alphaproteobacteria</taxon>
        <taxon>Hyphomicrobiales</taxon>
        <taxon>Reyranellaceae</taxon>
        <taxon>Reyranella</taxon>
    </lineage>
</organism>
<dbReference type="PANTHER" id="PTHR42928:SF5">
    <property type="entry name" value="BLR1237 PROTEIN"/>
    <property type="match status" value="1"/>
</dbReference>
<dbReference type="PANTHER" id="PTHR42928">
    <property type="entry name" value="TRICARBOXYLATE-BINDING PROTEIN"/>
    <property type="match status" value="1"/>
</dbReference>
<sequence>MSGMTRRGLVAAGVALGLAPAVVRAQEFPTKQVRVVVPYPAGGGTDLVARLVIPRLADRWKQTVIIDNKGGASGILGSEIVAKSPPDGYTLLVTTSAHTINPFTTKVLPYHTERDFTPVTPLVQGAIALVGSPKAGMDTMEKFMTAARANPGKYQFGSTENTTRMVGELFRVKSGLKIENVAYKGAAPMMQELAGGHIPVGLTSPLTVMAHHRAGTLRMLAVSGNKRLPGLEDIPTMAEAGVPGVDTLAWFSLFGPGKMSPALANRMRDDVVAVLAEPEMQAKIRDLSSLPGGESPDAFAQRIRNELVTWKEVAKLAGIEPE</sequence>
<evidence type="ECO:0000313" key="3">
    <source>
        <dbReference type="EMBL" id="MBU8877234.1"/>
    </source>
</evidence>
<dbReference type="Proteomes" id="UP000727907">
    <property type="component" value="Unassembled WGS sequence"/>
</dbReference>
<name>A0ABS6IT75_9HYPH</name>
<proteinExistence type="inferred from homology"/>
<comment type="caution">
    <text evidence="3">The sequence shown here is derived from an EMBL/GenBank/DDBJ whole genome shotgun (WGS) entry which is preliminary data.</text>
</comment>
<dbReference type="EMBL" id="JAHOPB010000004">
    <property type="protein sequence ID" value="MBU8877234.1"/>
    <property type="molecule type" value="Genomic_DNA"/>
</dbReference>
<evidence type="ECO:0000313" key="4">
    <source>
        <dbReference type="Proteomes" id="UP000727907"/>
    </source>
</evidence>
<keyword evidence="2" id="KW-0732">Signal</keyword>
<dbReference type="PIRSF" id="PIRSF017082">
    <property type="entry name" value="YflP"/>
    <property type="match status" value="1"/>
</dbReference>
<keyword evidence="4" id="KW-1185">Reference proteome</keyword>
<dbReference type="InterPro" id="IPR005064">
    <property type="entry name" value="BUG"/>
</dbReference>
<feature type="signal peptide" evidence="2">
    <location>
        <begin position="1"/>
        <end position="25"/>
    </location>
</feature>
<feature type="chain" id="PRO_5046229396" evidence="2">
    <location>
        <begin position="26"/>
        <end position="322"/>
    </location>
</feature>